<feature type="domain" description="Isochorismatase-like" evidence="2">
    <location>
        <begin position="23"/>
        <end position="158"/>
    </location>
</feature>
<dbReference type="GO" id="GO:0016787">
    <property type="term" value="F:hydrolase activity"/>
    <property type="evidence" value="ECO:0007669"/>
    <property type="project" value="UniProtKB-KW"/>
</dbReference>
<gene>
    <name evidence="3" type="ORF">KL86PLE_100612</name>
</gene>
<dbReference type="AlphaFoldDB" id="A0A212L4T8"/>
<accession>A0A212L4T8</accession>
<dbReference type="Gene3D" id="3.40.50.850">
    <property type="entry name" value="Isochorismatase-like"/>
    <property type="match status" value="1"/>
</dbReference>
<proteinExistence type="predicted"/>
<dbReference type="InterPro" id="IPR000868">
    <property type="entry name" value="Isochorismatase-like_dom"/>
</dbReference>
<reference evidence="3" key="1">
    <citation type="submission" date="2016-08" db="EMBL/GenBank/DDBJ databases">
        <authorList>
            <person name="Seilhamer J.J."/>
        </authorList>
    </citation>
    <scope>NUCLEOTIDE SEQUENCE</scope>
    <source>
        <strain evidence="3">86</strain>
    </source>
</reference>
<dbReference type="InterPro" id="IPR036380">
    <property type="entry name" value="Isochorismatase-like_sf"/>
</dbReference>
<evidence type="ECO:0000259" key="2">
    <source>
        <dbReference type="Pfam" id="PF00857"/>
    </source>
</evidence>
<dbReference type="PANTHER" id="PTHR43540:SF15">
    <property type="entry name" value="BLR5631 PROTEIN"/>
    <property type="match status" value="1"/>
</dbReference>
<dbReference type="RefSeq" id="WP_353884642.1">
    <property type="nucleotide sequence ID" value="NZ_LT608334.1"/>
</dbReference>
<dbReference type="EMBL" id="FMJD01000002">
    <property type="protein sequence ID" value="SCM72536.1"/>
    <property type="molecule type" value="Genomic_DNA"/>
</dbReference>
<evidence type="ECO:0000313" key="3">
    <source>
        <dbReference type="EMBL" id="SCM72536.1"/>
    </source>
</evidence>
<dbReference type="InterPro" id="IPR050272">
    <property type="entry name" value="Isochorismatase-like_hydrls"/>
</dbReference>
<sequence length="195" mass="19879">MPRTLNEIFGRSLAPARLGVAPLVLIDCQNDYLAGPLALAGVEAAVEAAGRLLDAARARGSKVIHVVQRGAAGGLFDLDGRGGAIVDRLAPRAGESVVIKTRPNGFSDTSLLAELGDPGGELIVAGFMTHNCVSSTARAALDLGLMPTIAADATATRDLPISGGIVTAADLQRAELAALADRHALMVAVADLLRG</sequence>
<keyword evidence="1 3" id="KW-0378">Hydrolase</keyword>
<evidence type="ECO:0000256" key="1">
    <source>
        <dbReference type="ARBA" id="ARBA00022801"/>
    </source>
</evidence>
<dbReference type="SUPFAM" id="SSF52499">
    <property type="entry name" value="Isochorismatase-like hydrolases"/>
    <property type="match status" value="1"/>
</dbReference>
<name>A0A212L4T8_9HYPH</name>
<organism evidence="3">
    <name type="scientific">uncultured Pleomorphomonas sp</name>
    <dbReference type="NCBI Taxonomy" id="442121"/>
    <lineage>
        <taxon>Bacteria</taxon>
        <taxon>Pseudomonadati</taxon>
        <taxon>Pseudomonadota</taxon>
        <taxon>Alphaproteobacteria</taxon>
        <taxon>Hyphomicrobiales</taxon>
        <taxon>Pleomorphomonadaceae</taxon>
        <taxon>Pleomorphomonas</taxon>
        <taxon>environmental samples</taxon>
    </lineage>
</organism>
<protein>
    <submittedName>
        <fullName evidence="3">Isochorismatase hydrolase</fullName>
    </submittedName>
</protein>
<dbReference type="Pfam" id="PF00857">
    <property type="entry name" value="Isochorismatase"/>
    <property type="match status" value="1"/>
</dbReference>
<dbReference type="PANTHER" id="PTHR43540">
    <property type="entry name" value="PEROXYUREIDOACRYLATE/UREIDOACRYLATE AMIDOHYDROLASE-RELATED"/>
    <property type="match status" value="1"/>
</dbReference>